<dbReference type="Pfam" id="PF26314">
    <property type="entry name" value="MptA_B_family"/>
    <property type="match status" value="1"/>
</dbReference>
<feature type="transmembrane region" description="Helical" evidence="1">
    <location>
        <begin position="257"/>
        <end position="280"/>
    </location>
</feature>
<comment type="caution">
    <text evidence="2">The sequence shown here is derived from an EMBL/GenBank/DDBJ whole genome shotgun (WGS) entry which is preliminary data.</text>
</comment>
<keyword evidence="1" id="KW-1133">Transmembrane helix</keyword>
<feature type="transmembrane region" description="Helical" evidence="1">
    <location>
        <begin position="64"/>
        <end position="83"/>
    </location>
</feature>
<feature type="transmembrane region" description="Helical" evidence="1">
    <location>
        <begin position="351"/>
        <end position="373"/>
    </location>
</feature>
<dbReference type="Proteomes" id="UP000178859">
    <property type="component" value="Unassembled WGS sequence"/>
</dbReference>
<gene>
    <name evidence="2" type="ORF">A3I48_00545</name>
</gene>
<sequence length="388" mass="45501">MNCLKRINPLWLLTLPLIISVVFLVYSYFWIDHGLVTFLSANRPEIGYFFQLIEFTGNNKVFTAQLYFALIIIMFICQLIFFIPSVYKTLNLKPLFIILALITLIYSLSYPFLSKDIFSYYIYAKMAYFYHLNPFNTAPIVLAGKDFFINIAHNTTSPYNYGPIYLLYSVVPMAILTINKIMLYLITLKLLNGILFFISGFLLFKLTNSDRRILAIWFLNPFLIIEWLSNSHNDLVMAAFFIIGFYFFIKKKYLKGLSFLIFSVFVKYISIIATPVLFLNNSLRTNYLKILGLILPVLIQFTKRAIQPWYLTWSYMFLPLVQMKTLSWIFFSGIGFIQLINYYRFLESSGWGAGLIIEHPMIITNTLIVLILITEYRDKLINRFKIKV</sequence>
<proteinExistence type="predicted"/>
<evidence type="ECO:0000256" key="1">
    <source>
        <dbReference type="SAM" id="Phobius"/>
    </source>
</evidence>
<evidence type="ECO:0000313" key="3">
    <source>
        <dbReference type="Proteomes" id="UP000178859"/>
    </source>
</evidence>
<reference evidence="2 3" key="1">
    <citation type="journal article" date="2016" name="Nat. Commun.">
        <title>Thousands of microbial genomes shed light on interconnected biogeochemical processes in an aquifer system.</title>
        <authorList>
            <person name="Anantharaman K."/>
            <person name="Brown C.T."/>
            <person name="Hug L.A."/>
            <person name="Sharon I."/>
            <person name="Castelle C.J."/>
            <person name="Probst A.J."/>
            <person name="Thomas B.C."/>
            <person name="Singh A."/>
            <person name="Wilkins M.J."/>
            <person name="Karaoz U."/>
            <person name="Brodie E.L."/>
            <person name="Williams K.H."/>
            <person name="Hubbard S.S."/>
            <person name="Banfield J.F."/>
        </authorList>
    </citation>
    <scope>NUCLEOTIDE SEQUENCE [LARGE SCALE GENOMIC DNA]</scope>
</reference>
<feature type="transmembrane region" description="Helical" evidence="1">
    <location>
        <begin position="235"/>
        <end position="250"/>
    </location>
</feature>
<protein>
    <recommendedName>
        <fullName evidence="4">Glycosyltransferase RgtA/B/C/D-like domain-containing protein</fullName>
    </recommendedName>
</protein>
<keyword evidence="1" id="KW-0472">Membrane</keyword>
<feature type="transmembrane region" description="Helical" evidence="1">
    <location>
        <begin position="95"/>
        <end position="113"/>
    </location>
</feature>
<feature type="transmembrane region" description="Helical" evidence="1">
    <location>
        <begin position="181"/>
        <end position="204"/>
    </location>
</feature>
<name>A0A1F5MHF2_9BACT</name>
<feature type="transmembrane region" description="Helical" evidence="1">
    <location>
        <begin position="286"/>
        <end position="306"/>
    </location>
</feature>
<dbReference type="EMBL" id="MFDT01000038">
    <property type="protein sequence ID" value="OGE64797.1"/>
    <property type="molecule type" value="Genomic_DNA"/>
</dbReference>
<dbReference type="AlphaFoldDB" id="A0A1F5MHF2"/>
<accession>A0A1F5MHF2</accession>
<feature type="transmembrane region" description="Helical" evidence="1">
    <location>
        <begin position="213"/>
        <end position="229"/>
    </location>
</feature>
<keyword evidence="1" id="KW-0812">Transmembrane</keyword>
<organism evidence="2 3">
    <name type="scientific">Candidatus Daviesbacteria bacterium RIFCSPLOWO2_02_FULL_36_7</name>
    <dbReference type="NCBI Taxonomy" id="1797792"/>
    <lineage>
        <taxon>Bacteria</taxon>
        <taxon>Candidatus Daviesiibacteriota</taxon>
    </lineage>
</organism>
<evidence type="ECO:0008006" key="4">
    <source>
        <dbReference type="Google" id="ProtNLM"/>
    </source>
</evidence>
<evidence type="ECO:0000313" key="2">
    <source>
        <dbReference type="EMBL" id="OGE64797.1"/>
    </source>
</evidence>
<feature type="transmembrane region" description="Helical" evidence="1">
    <location>
        <begin position="12"/>
        <end position="31"/>
    </location>
</feature>